<reference evidence="1" key="1">
    <citation type="journal article" date="2020" name="bioRxiv">
        <title>Chromosome-level reference genome of the European wasp spider Argiope bruennichi: a resource for studies on range expansion and evolutionary adaptation.</title>
        <authorList>
            <person name="Sheffer M.M."/>
            <person name="Hoppe A."/>
            <person name="Krehenwinkel H."/>
            <person name="Uhl G."/>
            <person name="Kuss A.W."/>
            <person name="Jensen L."/>
            <person name="Jensen C."/>
            <person name="Gillespie R.G."/>
            <person name="Hoff K.J."/>
            <person name="Prost S."/>
        </authorList>
    </citation>
    <scope>NUCLEOTIDE SEQUENCE</scope>
</reference>
<evidence type="ECO:0000313" key="2">
    <source>
        <dbReference type="Proteomes" id="UP000807504"/>
    </source>
</evidence>
<sequence length="135" mass="14433">MYSSLCLCEQITLADSSNSSGKAASIFLGVAEIAQLGRGVRLKIKGPGSSSGSASVTVLGVRNSSDVESVRLKDPKGPWFDPGFRQGVKSPRYFHSGKAAFPISPRRAEIVQPVGRALGTEDQRVPSWFDPLRQA</sequence>
<proteinExistence type="predicted"/>
<dbReference type="AlphaFoldDB" id="A0A8T0F168"/>
<evidence type="ECO:0000313" key="1">
    <source>
        <dbReference type="EMBL" id="KAF8784222.1"/>
    </source>
</evidence>
<organism evidence="1 2">
    <name type="scientific">Argiope bruennichi</name>
    <name type="common">Wasp spider</name>
    <name type="synonym">Aranea bruennichi</name>
    <dbReference type="NCBI Taxonomy" id="94029"/>
    <lineage>
        <taxon>Eukaryota</taxon>
        <taxon>Metazoa</taxon>
        <taxon>Ecdysozoa</taxon>
        <taxon>Arthropoda</taxon>
        <taxon>Chelicerata</taxon>
        <taxon>Arachnida</taxon>
        <taxon>Araneae</taxon>
        <taxon>Araneomorphae</taxon>
        <taxon>Entelegynae</taxon>
        <taxon>Araneoidea</taxon>
        <taxon>Araneidae</taxon>
        <taxon>Argiope</taxon>
    </lineage>
</organism>
<dbReference type="Proteomes" id="UP000807504">
    <property type="component" value="Unassembled WGS sequence"/>
</dbReference>
<protein>
    <submittedName>
        <fullName evidence="1">Uncharacterized protein</fullName>
    </submittedName>
</protein>
<comment type="caution">
    <text evidence="1">The sequence shown here is derived from an EMBL/GenBank/DDBJ whole genome shotgun (WGS) entry which is preliminary data.</text>
</comment>
<name>A0A8T0F168_ARGBR</name>
<dbReference type="EMBL" id="JABXBU010000080">
    <property type="protein sequence ID" value="KAF8784222.1"/>
    <property type="molecule type" value="Genomic_DNA"/>
</dbReference>
<keyword evidence="2" id="KW-1185">Reference proteome</keyword>
<reference evidence="1" key="2">
    <citation type="submission" date="2020-06" db="EMBL/GenBank/DDBJ databases">
        <authorList>
            <person name="Sheffer M."/>
        </authorList>
    </citation>
    <scope>NUCLEOTIDE SEQUENCE</scope>
</reference>
<accession>A0A8T0F168</accession>
<gene>
    <name evidence="1" type="ORF">HNY73_011549</name>
</gene>